<gene>
    <name evidence="1" type="ORF">HPB50_020670</name>
</gene>
<proteinExistence type="predicted"/>
<sequence length="95" mass="10738">MLISRYDGSEEDLLQKLCEKLRGPTQQATTLASFKEYEGPPNANLDRPFTLAELQAAIAKLTRNTRPGKDRIVNKHIRQLPSSQSPPPREPGRRK</sequence>
<comment type="caution">
    <text evidence="1">The sequence shown here is derived from an EMBL/GenBank/DDBJ whole genome shotgun (WGS) entry which is preliminary data.</text>
</comment>
<protein>
    <submittedName>
        <fullName evidence="1">Uncharacterized protein</fullName>
    </submittedName>
</protein>
<dbReference type="Proteomes" id="UP000821845">
    <property type="component" value="Chromosome 4"/>
</dbReference>
<name>A0ACB7SLX7_HYAAI</name>
<reference evidence="1" key="1">
    <citation type="submission" date="2020-05" db="EMBL/GenBank/DDBJ databases">
        <title>Large-scale comparative analyses of tick genomes elucidate their genetic diversity and vector capacities.</title>
        <authorList>
            <person name="Jia N."/>
            <person name="Wang J."/>
            <person name="Shi W."/>
            <person name="Du L."/>
            <person name="Sun Y."/>
            <person name="Zhan W."/>
            <person name="Jiang J."/>
            <person name="Wang Q."/>
            <person name="Zhang B."/>
            <person name="Ji P."/>
            <person name="Sakyi L.B."/>
            <person name="Cui X."/>
            <person name="Yuan T."/>
            <person name="Jiang B."/>
            <person name="Yang W."/>
            <person name="Lam T.T.-Y."/>
            <person name="Chang Q."/>
            <person name="Ding S."/>
            <person name="Wang X."/>
            <person name="Zhu J."/>
            <person name="Ruan X."/>
            <person name="Zhao L."/>
            <person name="Wei J."/>
            <person name="Que T."/>
            <person name="Du C."/>
            <person name="Cheng J."/>
            <person name="Dai P."/>
            <person name="Han X."/>
            <person name="Huang E."/>
            <person name="Gao Y."/>
            <person name="Liu J."/>
            <person name="Shao H."/>
            <person name="Ye R."/>
            <person name="Li L."/>
            <person name="Wei W."/>
            <person name="Wang X."/>
            <person name="Wang C."/>
            <person name="Yang T."/>
            <person name="Huo Q."/>
            <person name="Li W."/>
            <person name="Guo W."/>
            <person name="Chen H."/>
            <person name="Zhou L."/>
            <person name="Ni X."/>
            <person name="Tian J."/>
            <person name="Zhou Y."/>
            <person name="Sheng Y."/>
            <person name="Liu T."/>
            <person name="Pan Y."/>
            <person name="Xia L."/>
            <person name="Li J."/>
            <person name="Zhao F."/>
            <person name="Cao W."/>
        </authorList>
    </citation>
    <scope>NUCLEOTIDE SEQUENCE</scope>
    <source>
        <strain evidence="1">Hyas-2018</strain>
    </source>
</reference>
<keyword evidence="2" id="KW-1185">Reference proteome</keyword>
<evidence type="ECO:0000313" key="2">
    <source>
        <dbReference type="Proteomes" id="UP000821845"/>
    </source>
</evidence>
<dbReference type="EMBL" id="CM023484">
    <property type="protein sequence ID" value="KAH6934132.1"/>
    <property type="molecule type" value="Genomic_DNA"/>
</dbReference>
<accession>A0ACB7SLX7</accession>
<organism evidence="1 2">
    <name type="scientific">Hyalomma asiaticum</name>
    <name type="common">Tick</name>
    <dbReference type="NCBI Taxonomy" id="266040"/>
    <lineage>
        <taxon>Eukaryota</taxon>
        <taxon>Metazoa</taxon>
        <taxon>Ecdysozoa</taxon>
        <taxon>Arthropoda</taxon>
        <taxon>Chelicerata</taxon>
        <taxon>Arachnida</taxon>
        <taxon>Acari</taxon>
        <taxon>Parasitiformes</taxon>
        <taxon>Ixodida</taxon>
        <taxon>Ixodoidea</taxon>
        <taxon>Ixodidae</taxon>
        <taxon>Hyalomminae</taxon>
        <taxon>Hyalomma</taxon>
    </lineage>
</organism>
<evidence type="ECO:0000313" key="1">
    <source>
        <dbReference type="EMBL" id="KAH6934132.1"/>
    </source>
</evidence>